<comment type="similarity">
    <text evidence="2">Belongs to the SusD family.</text>
</comment>
<accession>A0A5C6LIG1</accession>
<dbReference type="AlphaFoldDB" id="A0A5C6LIG1"/>
<evidence type="ECO:0000313" key="7">
    <source>
        <dbReference type="EMBL" id="TWV89884.1"/>
    </source>
</evidence>
<dbReference type="GO" id="GO:0009279">
    <property type="term" value="C:cell outer membrane"/>
    <property type="evidence" value="ECO:0007669"/>
    <property type="project" value="UniProtKB-SubCell"/>
</dbReference>
<organism evidence="7 8">
    <name type="scientific">Chitinophaga pinensis</name>
    <dbReference type="NCBI Taxonomy" id="79329"/>
    <lineage>
        <taxon>Bacteria</taxon>
        <taxon>Pseudomonadati</taxon>
        <taxon>Bacteroidota</taxon>
        <taxon>Chitinophagia</taxon>
        <taxon>Chitinophagales</taxon>
        <taxon>Chitinophagaceae</taxon>
        <taxon>Chitinophaga</taxon>
    </lineage>
</organism>
<dbReference type="Gene3D" id="1.25.40.390">
    <property type="match status" value="1"/>
</dbReference>
<keyword evidence="5" id="KW-0998">Cell outer membrane</keyword>
<evidence type="ECO:0000256" key="1">
    <source>
        <dbReference type="ARBA" id="ARBA00004442"/>
    </source>
</evidence>
<dbReference type="Pfam" id="PF07980">
    <property type="entry name" value="SusD_RagB"/>
    <property type="match status" value="1"/>
</dbReference>
<gene>
    <name evidence="7" type="ORF">FEF09_29690</name>
</gene>
<keyword evidence="4" id="KW-0472">Membrane</keyword>
<dbReference type="Proteomes" id="UP000318815">
    <property type="component" value="Unassembled WGS sequence"/>
</dbReference>
<dbReference type="InterPro" id="IPR012944">
    <property type="entry name" value="SusD_RagB_dom"/>
</dbReference>
<dbReference type="SUPFAM" id="SSF48452">
    <property type="entry name" value="TPR-like"/>
    <property type="match status" value="1"/>
</dbReference>
<name>A0A5C6LIG1_9BACT</name>
<comment type="subcellular location">
    <subcellularLocation>
        <location evidence="1">Cell outer membrane</location>
    </subcellularLocation>
</comment>
<feature type="non-terminal residue" evidence="7">
    <location>
        <position position="1"/>
    </location>
</feature>
<protein>
    <submittedName>
        <fullName evidence="7">RagB/SusD family nutrient uptake outer membrane protein</fullName>
    </submittedName>
</protein>
<evidence type="ECO:0000313" key="8">
    <source>
        <dbReference type="Proteomes" id="UP000318815"/>
    </source>
</evidence>
<evidence type="ECO:0000256" key="2">
    <source>
        <dbReference type="ARBA" id="ARBA00006275"/>
    </source>
</evidence>
<dbReference type="InterPro" id="IPR011990">
    <property type="entry name" value="TPR-like_helical_dom_sf"/>
</dbReference>
<evidence type="ECO:0000256" key="3">
    <source>
        <dbReference type="ARBA" id="ARBA00022729"/>
    </source>
</evidence>
<reference evidence="7 8" key="1">
    <citation type="submission" date="2019-08" db="EMBL/GenBank/DDBJ databases">
        <title>Whole genome sequencing of chitin degrading bacteria Chitinophaga pinensis YS16.</title>
        <authorList>
            <person name="Singh R.P."/>
            <person name="Manchanda G."/>
            <person name="Maurya I.K."/>
            <person name="Joshi N.K."/>
            <person name="Srivastava A.K."/>
        </authorList>
    </citation>
    <scope>NUCLEOTIDE SEQUENCE [LARGE SCALE GENOMIC DNA]</scope>
    <source>
        <strain evidence="7 8">YS-16</strain>
    </source>
</reference>
<keyword evidence="3" id="KW-0732">Signal</keyword>
<feature type="domain" description="RagB/SusD" evidence="6">
    <location>
        <begin position="1"/>
        <end position="54"/>
    </location>
</feature>
<evidence type="ECO:0000256" key="4">
    <source>
        <dbReference type="ARBA" id="ARBA00023136"/>
    </source>
</evidence>
<comment type="caution">
    <text evidence="7">The sequence shown here is derived from an EMBL/GenBank/DDBJ whole genome shotgun (WGS) entry which is preliminary data.</text>
</comment>
<proteinExistence type="inferred from homology"/>
<keyword evidence="8" id="KW-1185">Reference proteome</keyword>
<evidence type="ECO:0000256" key="5">
    <source>
        <dbReference type="ARBA" id="ARBA00023237"/>
    </source>
</evidence>
<evidence type="ECO:0000259" key="6">
    <source>
        <dbReference type="Pfam" id="PF07980"/>
    </source>
</evidence>
<sequence>RAEARARQNKILGANSAETDLNKIRSRAGLPDTKANNQQTVLDAIAKERQVELF</sequence>
<dbReference type="EMBL" id="VOHS01000085">
    <property type="protein sequence ID" value="TWV89884.1"/>
    <property type="molecule type" value="Genomic_DNA"/>
</dbReference>